<dbReference type="InterPro" id="IPR012020">
    <property type="entry name" value="ABHD4"/>
</dbReference>
<dbReference type="GO" id="GO:0008126">
    <property type="term" value="F:acetylesterase activity"/>
    <property type="evidence" value="ECO:0007669"/>
    <property type="project" value="TreeGrafter"/>
</dbReference>
<dbReference type="PIRSF" id="PIRSF005211">
    <property type="entry name" value="Ab_hydro_YheT"/>
    <property type="match status" value="1"/>
</dbReference>
<dbReference type="InterPro" id="IPR000073">
    <property type="entry name" value="AB_hydrolase_1"/>
</dbReference>
<dbReference type="Pfam" id="PF00561">
    <property type="entry name" value="Abhydrolase_1"/>
    <property type="match status" value="1"/>
</dbReference>
<dbReference type="GO" id="GO:0047372">
    <property type="term" value="F:monoacylglycerol lipase activity"/>
    <property type="evidence" value="ECO:0007669"/>
    <property type="project" value="TreeGrafter"/>
</dbReference>
<dbReference type="EMBL" id="MCGE01000020">
    <property type="protein sequence ID" value="ORZ11952.1"/>
    <property type="molecule type" value="Genomic_DNA"/>
</dbReference>
<dbReference type="Proteomes" id="UP000193560">
    <property type="component" value="Unassembled WGS sequence"/>
</dbReference>
<evidence type="ECO:0000259" key="3">
    <source>
        <dbReference type="Pfam" id="PF00561"/>
    </source>
</evidence>
<dbReference type="PANTHER" id="PTHR10794">
    <property type="entry name" value="ABHYDROLASE DOMAIN-CONTAINING PROTEIN"/>
    <property type="match status" value="1"/>
</dbReference>
<dbReference type="STRING" id="90262.A0A1X2IAG9"/>
<dbReference type="Gene3D" id="3.40.50.1820">
    <property type="entry name" value="alpha/beta hydrolase"/>
    <property type="match status" value="1"/>
</dbReference>
<dbReference type="AlphaFoldDB" id="A0A1X2IAG9"/>
<dbReference type="InterPro" id="IPR050960">
    <property type="entry name" value="AB_hydrolase_4_sf"/>
</dbReference>
<feature type="active site" description="Charge relay system" evidence="2">
    <location>
        <position position="314"/>
    </location>
</feature>
<sequence length="386" mass="43234">MNSSFKLFHHDQPVEVYDSNNDKISFSFANYLVANCPSLSTPYSPTPYLFNGHLQTAYSSYYNKQSPHVNFERELLTMTDGGQVSIDWTVGEKHPGDDTQTPVLIILHGLTGGSHESYIHGVLEKILQSPHHYRGVVLHGRGCGHTEITTPQTINGANTDDLRETLVHIQNKLAPGTPLVALGFSLGSNTLVKYLGEEKEKTPLQAAISVGNPYDVLACVNYLDATLFRRTIYSGTMANSLKRVFTRHMDMMKKHPHVDPDQVMSALTVRSYDYACTRKVLGYSTVNNYYRDCSSNRYIEHVRIPLVCINALDDPVACADGIPWDEIKVNPYVLLATTTHGGHLAWFESLVAPSRWIDQRLAEIAFALFKIKPMSKDLKQIHLPVD</sequence>
<evidence type="ECO:0000313" key="4">
    <source>
        <dbReference type="EMBL" id="ORZ11952.1"/>
    </source>
</evidence>
<evidence type="ECO:0000313" key="5">
    <source>
        <dbReference type="Proteomes" id="UP000193560"/>
    </source>
</evidence>
<dbReference type="SUPFAM" id="SSF53474">
    <property type="entry name" value="alpha/beta-Hydrolases"/>
    <property type="match status" value="1"/>
</dbReference>
<keyword evidence="4" id="KW-0378">Hydrolase</keyword>
<gene>
    <name evidence="4" type="ORF">BCR42DRAFT_493908</name>
</gene>
<dbReference type="InterPro" id="IPR029058">
    <property type="entry name" value="AB_hydrolase_fold"/>
</dbReference>
<reference evidence="4 5" key="1">
    <citation type="submission" date="2016-07" db="EMBL/GenBank/DDBJ databases">
        <title>Pervasive Adenine N6-methylation of Active Genes in Fungi.</title>
        <authorList>
            <consortium name="DOE Joint Genome Institute"/>
            <person name="Mondo S.J."/>
            <person name="Dannebaum R.O."/>
            <person name="Kuo R.C."/>
            <person name="Labutti K."/>
            <person name="Haridas S."/>
            <person name="Kuo A."/>
            <person name="Salamov A."/>
            <person name="Ahrendt S.R."/>
            <person name="Lipzen A."/>
            <person name="Sullivan W."/>
            <person name="Andreopoulos W.B."/>
            <person name="Clum A."/>
            <person name="Lindquist E."/>
            <person name="Daum C."/>
            <person name="Ramamoorthy G.K."/>
            <person name="Gryganskyi A."/>
            <person name="Culley D."/>
            <person name="Magnuson J.K."/>
            <person name="James T.Y."/>
            <person name="O'Malley M.A."/>
            <person name="Stajich J.E."/>
            <person name="Spatafora J.W."/>
            <person name="Visel A."/>
            <person name="Grigoriev I.V."/>
        </authorList>
    </citation>
    <scope>NUCLEOTIDE SEQUENCE [LARGE SCALE GENOMIC DNA]</scope>
    <source>
        <strain evidence="4 5">NRRL 1336</strain>
    </source>
</reference>
<dbReference type="PANTHER" id="PTHR10794:SF63">
    <property type="entry name" value="ALPHA_BETA HYDROLASE 1, ISOFORM A"/>
    <property type="match status" value="1"/>
</dbReference>
<protein>
    <submittedName>
        <fullName evidence="4">Alpha/Beta hydrolase protein</fullName>
    </submittedName>
</protein>
<comment type="similarity">
    <text evidence="1">Belongs to the AB hydrolase superfamily. AB hydrolase 4 family.</text>
</comment>
<keyword evidence="5" id="KW-1185">Reference proteome</keyword>
<dbReference type="GO" id="GO:0051793">
    <property type="term" value="P:medium-chain fatty acid catabolic process"/>
    <property type="evidence" value="ECO:0007669"/>
    <property type="project" value="TreeGrafter"/>
</dbReference>
<organism evidence="4 5">
    <name type="scientific">Absidia repens</name>
    <dbReference type="NCBI Taxonomy" id="90262"/>
    <lineage>
        <taxon>Eukaryota</taxon>
        <taxon>Fungi</taxon>
        <taxon>Fungi incertae sedis</taxon>
        <taxon>Mucoromycota</taxon>
        <taxon>Mucoromycotina</taxon>
        <taxon>Mucoromycetes</taxon>
        <taxon>Mucorales</taxon>
        <taxon>Cunninghamellaceae</taxon>
        <taxon>Absidia</taxon>
    </lineage>
</organism>
<proteinExistence type="inferred from homology"/>
<evidence type="ECO:0000256" key="1">
    <source>
        <dbReference type="ARBA" id="ARBA00010884"/>
    </source>
</evidence>
<feature type="active site" description="Charge relay system" evidence="2">
    <location>
        <position position="185"/>
    </location>
</feature>
<feature type="active site" description="Charge relay system" evidence="2">
    <location>
        <position position="343"/>
    </location>
</feature>
<dbReference type="OrthoDB" id="5954035at2759"/>
<feature type="domain" description="AB hydrolase-1" evidence="3">
    <location>
        <begin position="102"/>
        <end position="251"/>
    </location>
</feature>
<accession>A0A1X2IAG9</accession>
<evidence type="ECO:0000256" key="2">
    <source>
        <dbReference type="PIRSR" id="PIRSR005211-1"/>
    </source>
</evidence>
<dbReference type="GO" id="GO:0051792">
    <property type="term" value="P:medium-chain fatty acid biosynthetic process"/>
    <property type="evidence" value="ECO:0007669"/>
    <property type="project" value="TreeGrafter"/>
</dbReference>
<name>A0A1X2IAG9_9FUNG</name>
<comment type="caution">
    <text evidence="4">The sequence shown here is derived from an EMBL/GenBank/DDBJ whole genome shotgun (WGS) entry which is preliminary data.</text>
</comment>